<evidence type="ECO:0000256" key="2">
    <source>
        <dbReference type="ARBA" id="ARBA00023015"/>
    </source>
</evidence>
<dbReference type="GO" id="GO:0006352">
    <property type="term" value="P:DNA-templated transcription initiation"/>
    <property type="evidence" value="ECO:0007669"/>
    <property type="project" value="InterPro"/>
</dbReference>
<dbReference type="RefSeq" id="WP_093715719.1">
    <property type="nucleotide sequence ID" value="NZ_FONG01000015.1"/>
</dbReference>
<dbReference type="OrthoDB" id="5518337at2"/>
<evidence type="ECO:0000256" key="5">
    <source>
        <dbReference type="SAM" id="MobiDB-lite"/>
    </source>
</evidence>
<keyword evidence="9" id="KW-1185">Reference proteome</keyword>
<feature type="domain" description="RNA polymerase sigma-70 region 2" evidence="6">
    <location>
        <begin position="20"/>
        <end position="88"/>
    </location>
</feature>
<feature type="region of interest" description="Disordered" evidence="5">
    <location>
        <begin position="176"/>
        <end position="212"/>
    </location>
</feature>
<evidence type="ECO:0000313" key="8">
    <source>
        <dbReference type="EMBL" id="SFF47168.1"/>
    </source>
</evidence>
<dbReference type="PANTHER" id="PTHR43133">
    <property type="entry name" value="RNA POLYMERASE ECF-TYPE SIGMA FACTO"/>
    <property type="match status" value="1"/>
</dbReference>
<dbReference type="Pfam" id="PF08281">
    <property type="entry name" value="Sigma70_r4_2"/>
    <property type="match status" value="1"/>
</dbReference>
<evidence type="ECO:0000259" key="7">
    <source>
        <dbReference type="Pfam" id="PF08281"/>
    </source>
</evidence>
<accession>A0A1I2IZM5</accession>
<dbReference type="InterPro" id="IPR014284">
    <property type="entry name" value="RNA_pol_sigma-70_dom"/>
</dbReference>
<dbReference type="Gene3D" id="1.10.10.10">
    <property type="entry name" value="Winged helix-like DNA-binding domain superfamily/Winged helix DNA-binding domain"/>
    <property type="match status" value="1"/>
</dbReference>
<evidence type="ECO:0000256" key="4">
    <source>
        <dbReference type="ARBA" id="ARBA00023163"/>
    </source>
</evidence>
<dbReference type="InterPro" id="IPR013249">
    <property type="entry name" value="RNA_pol_sigma70_r4_t2"/>
</dbReference>
<dbReference type="InterPro" id="IPR007627">
    <property type="entry name" value="RNA_pol_sigma70_r2"/>
</dbReference>
<organism evidence="8 9">
    <name type="scientific">Actinacidiphila alni</name>
    <dbReference type="NCBI Taxonomy" id="380248"/>
    <lineage>
        <taxon>Bacteria</taxon>
        <taxon>Bacillati</taxon>
        <taxon>Actinomycetota</taxon>
        <taxon>Actinomycetes</taxon>
        <taxon>Kitasatosporales</taxon>
        <taxon>Streptomycetaceae</taxon>
        <taxon>Actinacidiphila</taxon>
    </lineage>
</organism>
<keyword evidence="2" id="KW-0805">Transcription regulation</keyword>
<dbReference type="SUPFAM" id="SSF88946">
    <property type="entry name" value="Sigma2 domain of RNA polymerase sigma factors"/>
    <property type="match status" value="1"/>
</dbReference>
<evidence type="ECO:0000259" key="6">
    <source>
        <dbReference type="Pfam" id="PF04542"/>
    </source>
</evidence>
<evidence type="ECO:0000256" key="1">
    <source>
        <dbReference type="ARBA" id="ARBA00010641"/>
    </source>
</evidence>
<keyword evidence="3" id="KW-0731">Sigma factor</keyword>
<proteinExistence type="inferred from homology"/>
<dbReference type="STRING" id="380248.SAMN05216251_11595"/>
<dbReference type="InterPro" id="IPR013324">
    <property type="entry name" value="RNA_pol_sigma_r3/r4-like"/>
</dbReference>
<dbReference type="Pfam" id="PF04542">
    <property type="entry name" value="Sigma70_r2"/>
    <property type="match status" value="1"/>
</dbReference>
<evidence type="ECO:0000256" key="3">
    <source>
        <dbReference type="ARBA" id="ARBA00023082"/>
    </source>
</evidence>
<dbReference type="AlphaFoldDB" id="A0A1I2IZM5"/>
<comment type="similarity">
    <text evidence="1">Belongs to the sigma-70 factor family. ECF subfamily.</text>
</comment>
<dbReference type="PANTHER" id="PTHR43133:SF25">
    <property type="entry name" value="RNA POLYMERASE SIGMA FACTOR RFAY-RELATED"/>
    <property type="match status" value="1"/>
</dbReference>
<dbReference type="Proteomes" id="UP000199323">
    <property type="component" value="Unassembled WGS sequence"/>
</dbReference>
<sequence length="212" mass="23802">MKSSLRTRLRAGDPEAFRELFQDMAQAVHALALRATGDRTTAEDVVSLTFLEVWRLRERLDAGDDSVRPWVYGVATNVLRNRARAARRHQRALARMPRPEDVPDFAGEVDGRIDDTARLTAARKALDRLRRGEREVFLLCVWSDLSYAAAAQALDVPVGTVRSRLSRARARLRRLADEELEGAQQKTEPGPSHRQIPGDRDHAVGSTQESAR</sequence>
<dbReference type="SUPFAM" id="SSF88659">
    <property type="entry name" value="Sigma3 and sigma4 domains of RNA polymerase sigma factors"/>
    <property type="match status" value="1"/>
</dbReference>
<keyword evidence="4" id="KW-0804">Transcription</keyword>
<reference evidence="8 9" key="1">
    <citation type="submission" date="2016-10" db="EMBL/GenBank/DDBJ databases">
        <authorList>
            <person name="de Groot N.N."/>
        </authorList>
    </citation>
    <scope>NUCLEOTIDE SEQUENCE [LARGE SCALE GENOMIC DNA]</scope>
    <source>
        <strain evidence="8 9">CGMCC 4.3510</strain>
    </source>
</reference>
<feature type="domain" description="RNA polymerase sigma factor 70 region 4 type 2" evidence="7">
    <location>
        <begin position="121"/>
        <end position="172"/>
    </location>
</feature>
<dbReference type="InterPro" id="IPR013325">
    <property type="entry name" value="RNA_pol_sigma_r2"/>
</dbReference>
<gene>
    <name evidence="8" type="ORF">SAMN05216251_11595</name>
</gene>
<name>A0A1I2IZM5_9ACTN</name>
<dbReference type="GO" id="GO:0003677">
    <property type="term" value="F:DNA binding"/>
    <property type="evidence" value="ECO:0007669"/>
    <property type="project" value="InterPro"/>
</dbReference>
<dbReference type="EMBL" id="FONG01000015">
    <property type="protein sequence ID" value="SFF47168.1"/>
    <property type="molecule type" value="Genomic_DNA"/>
</dbReference>
<protein>
    <submittedName>
        <fullName evidence="8">RNA polymerase sigma-70 factor, ECF subfamily</fullName>
    </submittedName>
</protein>
<dbReference type="NCBIfam" id="TIGR02937">
    <property type="entry name" value="sigma70-ECF"/>
    <property type="match status" value="1"/>
</dbReference>
<dbReference type="InterPro" id="IPR036388">
    <property type="entry name" value="WH-like_DNA-bd_sf"/>
</dbReference>
<evidence type="ECO:0000313" key="9">
    <source>
        <dbReference type="Proteomes" id="UP000199323"/>
    </source>
</evidence>
<dbReference type="Gene3D" id="1.10.1740.10">
    <property type="match status" value="1"/>
</dbReference>
<dbReference type="InterPro" id="IPR039425">
    <property type="entry name" value="RNA_pol_sigma-70-like"/>
</dbReference>
<dbReference type="GO" id="GO:0016987">
    <property type="term" value="F:sigma factor activity"/>
    <property type="evidence" value="ECO:0007669"/>
    <property type="project" value="UniProtKB-KW"/>
</dbReference>